<feature type="transmembrane region" description="Helical" evidence="1">
    <location>
        <begin position="6"/>
        <end position="29"/>
    </location>
</feature>
<reference evidence="2" key="1">
    <citation type="submission" date="2021-02" db="EMBL/GenBank/DDBJ databases">
        <authorList>
            <person name="Nam S.-E."/>
            <person name="Kim S.-A."/>
            <person name="Rhee J.-S."/>
        </authorList>
    </citation>
    <scope>NUCLEOTIDE SEQUENCE</scope>
</reference>
<gene>
    <name evidence="2" type="primary">atp8</name>
</gene>
<keyword evidence="1" id="KW-0812">Transmembrane</keyword>
<evidence type="ECO:0000256" key="1">
    <source>
        <dbReference type="SAM" id="Phobius"/>
    </source>
</evidence>
<dbReference type="AlphaFoldDB" id="A0A8B6QMF1"/>
<keyword evidence="1" id="KW-0472">Membrane</keyword>
<dbReference type="EMBL" id="MW557377">
    <property type="protein sequence ID" value="QTJ29894.1"/>
    <property type="molecule type" value="Genomic_DNA"/>
</dbReference>
<accession>A0A8B6QMF1</accession>
<keyword evidence="2" id="KW-0496">Mitochondrion</keyword>
<dbReference type="GeneID" id="70586366"/>
<protein>
    <submittedName>
        <fullName evidence="2">ATP synthase F0 subunit 8</fullName>
    </submittedName>
</protein>
<sequence length="53" mass="6324">MPHLSPMMWAISSLMFLIIFITFNSTMWWSQRPIFPSIHVTLSQSSNLPWNWI</sequence>
<organism evidence="2">
    <name type="scientific">Thelepus plagiostoma</name>
    <dbReference type="NCBI Taxonomy" id="1084972"/>
    <lineage>
        <taxon>Eukaryota</taxon>
        <taxon>Metazoa</taxon>
        <taxon>Spiralia</taxon>
        <taxon>Lophotrochozoa</taxon>
        <taxon>Annelida</taxon>
        <taxon>Polychaeta</taxon>
        <taxon>Sedentaria</taxon>
        <taxon>Canalipalpata</taxon>
        <taxon>Terebellida</taxon>
        <taxon>Terebelliformia</taxon>
        <taxon>Terebellidae</taxon>
        <taxon>Thelepus</taxon>
    </lineage>
</organism>
<keyword evidence="1" id="KW-1133">Transmembrane helix</keyword>
<evidence type="ECO:0000313" key="2">
    <source>
        <dbReference type="EMBL" id="QTJ29894.1"/>
    </source>
</evidence>
<proteinExistence type="predicted"/>
<geneLocation type="mitochondrion" evidence="2"/>
<name>A0A8B6QMF1_9ANNE</name>
<dbReference type="RefSeq" id="YP_010247800.1">
    <property type="nucleotide sequence ID" value="NC_060301.1"/>
</dbReference>